<sequence>MFNLLYRQTLNDKEHHFCVDLTVEVNVYSEIYEKNLSLKVILREFCQNLSSKSLLKGIYFKKNLNNAIFKSKLNFHNHGHMNFAVPGSHYGGLSCFSSTKLFQQSLVEILIKD</sequence>
<protein>
    <submittedName>
        <fullName evidence="1">Uncharacterized protein</fullName>
    </submittedName>
</protein>
<dbReference type="Proteomes" id="UP000276133">
    <property type="component" value="Unassembled WGS sequence"/>
</dbReference>
<name>A0A3M7Q1W8_BRAPC</name>
<reference evidence="1 2" key="1">
    <citation type="journal article" date="2018" name="Sci. Rep.">
        <title>Genomic signatures of local adaptation to the degree of environmental predictability in rotifers.</title>
        <authorList>
            <person name="Franch-Gras L."/>
            <person name="Hahn C."/>
            <person name="Garcia-Roger E.M."/>
            <person name="Carmona M.J."/>
            <person name="Serra M."/>
            <person name="Gomez A."/>
        </authorList>
    </citation>
    <scope>NUCLEOTIDE SEQUENCE [LARGE SCALE GENOMIC DNA]</scope>
    <source>
        <strain evidence="1">HYR1</strain>
    </source>
</reference>
<dbReference type="AlphaFoldDB" id="A0A3M7Q1W8"/>
<keyword evidence="2" id="KW-1185">Reference proteome</keyword>
<comment type="caution">
    <text evidence="1">The sequence shown here is derived from an EMBL/GenBank/DDBJ whole genome shotgun (WGS) entry which is preliminary data.</text>
</comment>
<evidence type="ECO:0000313" key="1">
    <source>
        <dbReference type="EMBL" id="RNA04981.1"/>
    </source>
</evidence>
<gene>
    <name evidence="1" type="ORF">BpHYR1_047111</name>
</gene>
<organism evidence="1 2">
    <name type="scientific">Brachionus plicatilis</name>
    <name type="common">Marine rotifer</name>
    <name type="synonym">Brachionus muelleri</name>
    <dbReference type="NCBI Taxonomy" id="10195"/>
    <lineage>
        <taxon>Eukaryota</taxon>
        <taxon>Metazoa</taxon>
        <taxon>Spiralia</taxon>
        <taxon>Gnathifera</taxon>
        <taxon>Rotifera</taxon>
        <taxon>Eurotatoria</taxon>
        <taxon>Monogononta</taxon>
        <taxon>Pseudotrocha</taxon>
        <taxon>Ploima</taxon>
        <taxon>Brachionidae</taxon>
        <taxon>Brachionus</taxon>
    </lineage>
</organism>
<evidence type="ECO:0000313" key="2">
    <source>
        <dbReference type="Proteomes" id="UP000276133"/>
    </source>
</evidence>
<proteinExistence type="predicted"/>
<dbReference type="EMBL" id="REGN01007900">
    <property type="protein sequence ID" value="RNA04981.1"/>
    <property type="molecule type" value="Genomic_DNA"/>
</dbReference>
<accession>A0A3M7Q1W8</accession>